<dbReference type="EMBL" id="BAAACG010000006">
    <property type="protein sequence ID" value="GAA0735315.1"/>
    <property type="molecule type" value="Genomic_DNA"/>
</dbReference>
<feature type="transmembrane region" description="Helical" evidence="1">
    <location>
        <begin position="165"/>
        <end position="182"/>
    </location>
</feature>
<dbReference type="Pfam" id="PF02517">
    <property type="entry name" value="Rce1-like"/>
    <property type="match status" value="1"/>
</dbReference>
<accession>A0ABP3UIN7</accession>
<dbReference type="Proteomes" id="UP001501510">
    <property type="component" value="Unassembled WGS sequence"/>
</dbReference>
<organism evidence="3 4">
    <name type="scientific">Clostridium oceanicum</name>
    <dbReference type="NCBI Taxonomy" id="1543"/>
    <lineage>
        <taxon>Bacteria</taxon>
        <taxon>Bacillati</taxon>
        <taxon>Bacillota</taxon>
        <taxon>Clostridia</taxon>
        <taxon>Eubacteriales</taxon>
        <taxon>Clostridiaceae</taxon>
        <taxon>Clostridium</taxon>
    </lineage>
</organism>
<sequence length="269" mass="30084">MKKYLRMIRNIVFFGLVYGIMQVIFMFLYGIMYSLVCNTKSSKAVEEAITNNLYIVTAVGCAITLIIYMLVLKNKKENLGQRCNFAKIKGSYIANSIILAISTSLICIPMVYFLSSKFKSYGQVSESIVSAHGSLLSMICIIVLIPIFEEILFRGLIFNELKKNMNIVIAVIVQALIFGLAHGNMLQGIYAFILGVILSILYIYTKSIWSNIIGHIVFNLFGSLILPMILSDKESYIAICLGAGIIVTIILLINMLKNHKKTTTINQFS</sequence>
<dbReference type="PANTHER" id="PTHR36435:SF1">
    <property type="entry name" value="CAAX AMINO TERMINAL PROTEASE FAMILY PROTEIN"/>
    <property type="match status" value="1"/>
</dbReference>
<keyword evidence="3" id="KW-0482">Metalloprotease</keyword>
<feature type="domain" description="CAAX prenyl protease 2/Lysostaphin resistance protein A-like" evidence="2">
    <location>
        <begin position="134"/>
        <end position="221"/>
    </location>
</feature>
<dbReference type="InterPro" id="IPR003675">
    <property type="entry name" value="Rce1/LyrA-like_dom"/>
</dbReference>
<evidence type="ECO:0000313" key="3">
    <source>
        <dbReference type="EMBL" id="GAA0735315.1"/>
    </source>
</evidence>
<protein>
    <submittedName>
        <fullName evidence="3">CPBP family intramembrane metalloprotease</fullName>
    </submittedName>
</protein>
<keyword evidence="1" id="KW-0812">Transmembrane</keyword>
<keyword evidence="1" id="KW-1133">Transmembrane helix</keyword>
<reference evidence="4" key="1">
    <citation type="journal article" date="2019" name="Int. J. Syst. Evol. Microbiol.">
        <title>The Global Catalogue of Microorganisms (GCM) 10K type strain sequencing project: providing services to taxonomists for standard genome sequencing and annotation.</title>
        <authorList>
            <consortium name="The Broad Institute Genomics Platform"/>
            <consortium name="The Broad Institute Genome Sequencing Center for Infectious Disease"/>
            <person name="Wu L."/>
            <person name="Ma J."/>
        </authorList>
    </citation>
    <scope>NUCLEOTIDE SEQUENCE [LARGE SCALE GENOMIC DNA]</scope>
    <source>
        <strain evidence="4">JCM 1407</strain>
    </source>
</reference>
<feature type="transmembrane region" description="Helical" evidence="1">
    <location>
        <begin position="134"/>
        <end position="153"/>
    </location>
</feature>
<name>A0ABP3UIN7_9CLOT</name>
<proteinExistence type="predicted"/>
<feature type="transmembrane region" description="Helical" evidence="1">
    <location>
        <begin position="188"/>
        <end position="205"/>
    </location>
</feature>
<keyword evidence="3" id="KW-0645">Protease</keyword>
<dbReference type="RefSeq" id="WP_343759262.1">
    <property type="nucleotide sequence ID" value="NZ_BAAACG010000006.1"/>
</dbReference>
<feature type="transmembrane region" description="Helical" evidence="1">
    <location>
        <begin position="92"/>
        <end position="114"/>
    </location>
</feature>
<keyword evidence="1" id="KW-0472">Membrane</keyword>
<evidence type="ECO:0000259" key="2">
    <source>
        <dbReference type="Pfam" id="PF02517"/>
    </source>
</evidence>
<dbReference type="PANTHER" id="PTHR36435">
    <property type="entry name" value="SLR1288 PROTEIN"/>
    <property type="match status" value="1"/>
</dbReference>
<dbReference type="InterPro" id="IPR052710">
    <property type="entry name" value="CAAX_protease"/>
</dbReference>
<feature type="transmembrane region" description="Helical" evidence="1">
    <location>
        <begin position="236"/>
        <end position="256"/>
    </location>
</feature>
<dbReference type="GO" id="GO:0008237">
    <property type="term" value="F:metallopeptidase activity"/>
    <property type="evidence" value="ECO:0007669"/>
    <property type="project" value="UniProtKB-KW"/>
</dbReference>
<evidence type="ECO:0000256" key="1">
    <source>
        <dbReference type="SAM" id="Phobius"/>
    </source>
</evidence>
<keyword evidence="3" id="KW-0378">Hydrolase</keyword>
<comment type="caution">
    <text evidence="3">The sequence shown here is derived from an EMBL/GenBank/DDBJ whole genome shotgun (WGS) entry which is preliminary data.</text>
</comment>
<keyword evidence="4" id="KW-1185">Reference proteome</keyword>
<gene>
    <name evidence="3" type="ORF">GCM10008906_08870</name>
</gene>
<feature type="transmembrane region" description="Helical" evidence="1">
    <location>
        <begin position="212"/>
        <end position="230"/>
    </location>
</feature>
<feature type="transmembrane region" description="Helical" evidence="1">
    <location>
        <begin position="53"/>
        <end position="71"/>
    </location>
</feature>
<feature type="transmembrane region" description="Helical" evidence="1">
    <location>
        <begin position="12"/>
        <end position="33"/>
    </location>
</feature>
<evidence type="ECO:0000313" key="4">
    <source>
        <dbReference type="Proteomes" id="UP001501510"/>
    </source>
</evidence>